<dbReference type="EMBL" id="JAHGAV010001389">
    <property type="protein sequence ID" value="KAG6922278.1"/>
    <property type="molecule type" value="Genomic_DNA"/>
</dbReference>
<comment type="caution">
    <text evidence="14">The sequence shown here is derived from an EMBL/GenBank/DDBJ whole genome shotgun (WGS) entry which is preliminary data.</text>
</comment>
<evidence type="ECO:0000259" key="13">
    <source>
        <dbReference type="PROSITE" id="PS50268"/>
    </source>
</evidence>
<dbReference type="InterPro" id="IPR013164">
    <property type="entry name" value="Cadherin_N"/>
</dbReference>
<evidence type="ECO:0000256" key="3">
    <source>
        <dbReference type="ARBA" id="ARBA00022692"/>
    </source>
</evidence>
<feature type="non-terminal residue" evidence="14">
    <location>
        <position position="203"/>
    </location>
</feature>
<evidence type="ECO:0000256" key="10">
    <source>
        <dbReference type="ARBA" id="ARBA00023180"/>
    </source>
</evidence>
<dbReference type="SUPFAM" id="SSF49313">
    <property type="entry name" value="Cadherin-like"/>
    <property type="match status" value="2"/>
</dbReference>
<keyword evidence="9" id="KW-0472">Membrane</keyword>
<dbReference type="InterPro" id="IPR020894">
    <property type="entry name" value="Cadherin_CS"/>
</dbReference>
<evidence type="ECO:0000256" key="2">
    <source>
        <dbReference type="ARBA" id="ARBA00022475"/>
    </source>
</evidence>
<evidence type="ECO:0000256" key="9">
    <source>
        <dbReference type="ARBA" id="ARBA00023136"/>
    </source>
</evidence>
<keyword evidence="4 12" id="KW-0732">Signal</keyword>
<dbReference type="PRINTS" id="PR00205">
    <property type="entry name" value="CADHERIN"/>
</dbReference>
<dbReference type="AlphaFoldDB" id="A0A8T1S0C9"/>
<feature type="chain" id="PRO_5035775931" description="Cadherin domain-containing protein" evidence="12">
    <location>
        <begin position="30"/>
        <end position="203"/>
    </location>
</feature>
<dbReference type="FunFam" id="2.60.40.60:FF:000007">
    <property type="entry name" value="Protocadherin alpha 2"/>
    <property type="match status" value="1"/>
</dbReference>
<organism evidence="14 15">
    <name type="scientific">Chelydra serpentina</name>
    <name type="common">Snapping turtle</name>
    <name type="synonym">Testudo serpentina</name>
    <dbReference type="NCBI Taxonomy" id="8475"/>
    <lineage>
        <taxon>Eukaryota</taxon>
        <taxon>Metazoa</taxon>
        <taxon>Chordata</taxon>
        <taxon>Craniata</taxon>
        <taxon>Vertebrata</taxon>
        <taxon>Euteleostomi</taxon>
        <taxon>Archelosauria</taxon>
        <taxon>Testudinata</taxon>
        <taxon>Testudines</taxon>
        <taxon>Cryptodira</taxon>
        <taxon>Durocryptodira</taxon>
        <taxon>Americhelydia</taxon>
        <taxon>Chelydroidea</taxon>
        <taxon>Chelydridae</taxon>
        <taxon>Chelydra</taxon>
    </lineage>
</organism>
<keyword evidence="7" id="KW-0130">Cell adhesion</keyword>
<evidence type="ECO:0000256" key="11">
    <source>
        <dbReference type="PROSITE-ProRule" id="PRU00043"/>
    </source>
</evidence>
<accession>A0A8T1S0C9</accession>
<keyword evidence="8" id="KW-1133">Transmembrane helix</keyword>
<dbReference type="FunFam" id="2.60.40.60:FF:000006">
    <property type="entry name" value="Protocadherin alpha 2"/>
    <property type="match status" value="1"/>
</dbReference>
<dbReference type="InterPro" id="IPR002126">
    <property type="entry name" value="Cadherin-like_dom"/>
</dbReference>
<dbReference type="OrthoDB" id="6252479at2759"/>
<keyword evidence="5" id="KW-0677">Repeat</keyword>
<feature type="domain" description="Cadherin" evidence="13">
    <location>
        <begin position="34"/>
        <end position="133"/>
    </location>
</feature>
<dbReference type="Proteomes" id="UP000765507">
    <property type="component" value="Unassembled WGS sequence"/>
</dbReference>
<evidence type="ECO:0000313" key="14">
    <source>
        <dbReference type="EMBL" id="KAG6922278.1"/>
    </source>
</evidence>
<dbReference type="GO" id="GO:0005509">
    <property type="term" value="F:calcium ion binding"/>
    <property type="evidence" value="ECO:0007669"/>
    <property type="project" value="UniProtKB-UniRule"/>
</dbReference>
<gene>
    <name evidence="14" type="ORF">G0U57_003010</name>
</gene>
<reference evidence="14 15" key="1">
    <citation type="journal article" date="2020" name="G3 (Bethesda)">
        <title>Draft Genome of the Common Snapping Turtle, Chelydra serpentina, a Model for Phenotypic Plasticity in Reptiles.</title>
        <authorList>
            <person name="Das D."/>
            <person name="Singh S.K."/>
            <person name="Bierstedt J."/>
            <person name="Erickson A."/>
            <person name="Galli G.L.J."/>
            <person name="Crossley D.A. 2nd"/>
            <person name="Rhen T."/>
        </authorList>
    </citation>
    <scope>NUCLEOTIDE SEQUENCE [LARGE SCALE GENOMIC DNA]</scope>
    <source>
        <strain evidence="14">KW</strain>
    </source>
</reference>
<dbReference type="GO" id="GO:0007156">
    <property type="term" value="P:homophilic cell adhesion via plasma membrane adhesion molecules"/>
    <property type="evidence" value="ECO:0007669"/>
    <property type="project" value="InterPro"/>
</dbReference>
<feature type="signal peptide" evidence="12">
    <location>
        <begin position="1"/>
        <end position="29"/>
    </location>
</feature>
<dbReference type="InterPro" id="IPR015919">
    <property type="entry name" value="Cadherin-like_sf"/>
</dbReference>
<dbReference type="PROSITE" id="PS00232">
    <property type="entry name" value="CADHERIN_1"/>
    <property type="match status" value="1"/>
</dbReference>
<evidence type="ECO:0000256" key="4">
    <source>
        <dbReference type="ARBA" id="ARBA00022729"/>
    </source>
</evidence>
<evidence type="ECO:0000256" key="5">
    <source>
        <dbReference type="ARBA" id="ARBA00022737"/>
    </source>
</evidence>
<dbReference type="GO" id="GO:0005886">
    <property type="term" value="C:plasma membrane"/>
    <property type="evidence" value="ECO:0007669"/>
    <property type="project" value="UniProtKB-SubCell"/>
</dbReference>
<name>A0A8T1S0C9_CHESE</name>
<evidence type="ECO:0000256" key="8">
    <source>
        <dbReference type="ARBA" id="ARBA00022989"/>
    </source>
</evidence>
<keyword evidence="10" id="KW-0325">Glycoprotein</keyword>
<dbReference type="PROSITE" id="PS50268">
    <property type="entry name" value="CADHERIN_2"/>
    <property type="match status" value="1"/>
</dbReference>
<sequence>MALLWQDSQVTRQLLRLVLLHMAWEVGSGQVRYSVPEESKHGTFVGRLAQDLGMEVVELVSRMFRMVSKGRRDYFEVNFQNSVLFVNSRVDREELCGQSPLCAIDLEVIVDKPLRIFHEEVEIQDINDNAPVFHVNKENLFILESRLPDSRFPIEGACDADIGTNSLLNYKLSPSKHFTVDMRTNDEKSKSLVLVLRKPLDRE</sequence>
<proteinExistence type="predicted"/>
<dbReference type="Pfam" id="PF08266">
    <property type="entry name" value="Cadherin_2"/>
    <property type="match status" value="1"/>
</dbReference>
<dbReference type="Gene3D" id="2.60.40.60">
    <property type="entry name" value="Cadherins"/>
    <property type="match status" value="2"/>
</dbReference>
<keyword evidence="6 11" id="KW-0106">Calcium</keyword>
<evidence type="ECO:0000256" key="12">
    <source>
        <dbReference type="SAM" id="SignalP"/>
    </source>
</evidence>
<evidence type="ECO:0000256" key="7">
    <source>
        <dbReference type="ARBA" id="ARBA00022889"/>
    </source>
</evidence>
<dbReference type="InterPro" id="IPR050174">
    <property type="entry name" value="Protocadherin/Cadherin-CA"/>
</dbReference>
<protein>
    <recommendedName>
        <fullName evidence="13">Cadherin domain-containing protein</fullName>
    </recommendedName>
</protein>
<keyword evidence="3" id="KW-0812">Transmembrane</keyword>
<comment type="subcellular location">
    <subcellularLocation>
        <location evidence="1">Cell membrane</location>
        <topology evidence="1">Single-pass type I membrane protein</topology>
    </subcellularLocation>
</comment>
<evidence type="ECO:0000256" key="6">
    <source>
        <dbReference type="ARBA" id="ARBA00022837"/>
    </source>
</evidence>
<dbReference type="PANTHER" id="PTHR24028">
    <property type="entry name" value="CADHERIN-87A"/>
    <property type="match status" value="1"/>
</dbReference>
<keyword evidence="15" id="KW-1185">Reference proteome</keyword>
<dbReference type="CDD" id="cd11304">
    <property type="entry name" value="Cadherin_repeat"/>
    <property type="match status" value="2"/>
</dbReference>
<keyword evidence="2" id="KW-1003">Cell membrane</keyword>
<dbReference type="PANTHER" id="PTHR24028:SF133">
    <property type="entry name" value="PROTOCADHERIN ALPHA-4"/>
    <property type="match status" value="1"/>
</dbReference>
<evidence type="ECO:0000256" key="1">
    <source>
        <dbReference type="ARBA" id="ARBA00004251"/>
    </source>
</evidence>
<evidence type="ECO:0000313" key="15">
    <source>
        <dbReference type="Proteomes" id="UP000765507"/>
    </source>
</evidence>